<dbReference type="PATRIC" id="fig|61647.15.peg.2334"/>
<reference evidence="1 2" key="1">
    <citation type="submission" date="2015-05" db="EMBL/GenBank/DDBJ databases">
        <title>Genome sequences of Pluralibacter gergoviae.</title>
        <authorList>
            <person name="Greninger A.L."/>
            <person name="Miller S."/>
        </authorList>
    </citation>
    <scope>NUCLEOTIDE SEQUENCE [LARGE SCALE GENOMIC DNA]</scope>
    <source>
        <strain evidence="1 2">JS81F13</strain>
    </source>
</reference>
<name>A0A0J5L0M7_PLUGE</name>
<keyword evidence="2" id="KW-1185">Reference proteome</keyword>
<comment type="caution">
    <text evidence="1">The sequence shown here is derived from an EMBL/GenBank/DDBJ whole genome shotgun (WGS) entry which is preliminary data.</text>
</comment>
<dbReference type="EMBL" id="LDZF01000023">
    <property type="protein sequence ID" value="KMK11879.1"/>
    <property type="molecule type" value="Genomic_DNA"/>
</dbReference>
<proteinExistence type="predicted"/>
<dbReference type="InterPro" id="IPR038390">
    <property type="entry name" value="Metal_Tscrpt_repr_sf"/>
</dbReference>
<gene>
    <name evidence="1" type="ORF">ABW06_18960</name>
</gene>
<dbReference type="Proteomes" id="UP000036196">
    <property type="component" value="Unassembled WGS sequence"/>
</dbReference>
<organism evidence="1 2">
    <name type="scientific">Pluralibacter gergoviae</name>
    <name type="common">Enterobacter gergoviae</name>
    <dbReference type="NCBI Taxonomy" id="61647"/>
    <lineage>
        <taxon>Bacteria</taxon>
        <taxon>Pseudomonadati</taxon>
        <taxon>Pseudomonadota</taxon>
        <taxon>Gammaproteobacteria</taxon>
        <taxon>Enterobacterales</taxon>
        <taxon>Enterobacteriaceae</taxon>
        <taxon>Pluralibacter</taxon>
    </lineage>
</organism>
<dbReference type="AlphaFoldDB" id="A0A0J5L0M7"/>
<accession>A0A0J5L0M7</accession>
<evidence type="ECO:0000313" key="1">
    <source>
        <dbReference type="EMBL" id="KMK11879.1"/>
    </source>
</evidence>
<dbReference type="Gene3D" id="1.20.58.1000">
    <property type="entry name" value="Metal-sensitive repressor, helix protomer"/>
    <property type="match status" value="1"/>
</dbReference>
<evidence type="ECO:0000313" key="2">
    <source>
        <dbReference type="Proteomes" id="UP000036196"/>
    </source>
</evidence>
<protein>
    <submittedName>
        <fullName evidence="1">Uncharacterized protein</fullName>
    </submittedName>
</protein>
<sequence>MCRDAQTLRYLGDGITAFRYLTDGFFLKFRCKSWCAHTLLLYSNYRAGSSTGAGSVQGAVNDLMAVVLESYLREEFPDTGKRNESQKRSIDDTISIVRSYLR</sequence>